<keyword evidence="11 18" id="KW-0267">Excision nuclease</keyword>
<evidence type="ECO:0000256" key="2">
    <source>
        <dbReference type="ARBA" id="ARBA00022490"/>
    </source>
</evidence>
<dbReference type="RefSeq" id="WP_101393977.1">
    <property type="nucleotide sequence ID" value="NZ_PJNE01000001.1"/>
</dbReference>
<keyword evidence="3 18" id="KW-0479">Metal-binding</keyword>
<dbReference type="EMBL" id="PJNE01000001">
    <property type="protein sequence ID" value="PKW25231.1"/>
    <property type="molecule type" value="Genomic_DNA"/>
</dbReference>
<comment type="caution">
    <text evidence="18">Lacks conserved residue(s) required for the propagation of feature annotation.</text>
</comment>
<evidence type="ECO:0000256" key="3">
    <source>
        <dbReference type="ARBA" id="ARBA00022723"/>
    </source>
</evidence>
<reference evidence="21 22" key="1">
    <citation type="submission" date="2017-12" db="EMBL/GenBank/DDBJ databases">
        <title>Sequencing the genomes of 1000 Actinobacteria strains.</title>
        <authorList>
            <person name="Klenk H.-P."/>
        </authorList>
    </citation>
    <scope>NUCLEOTIDE SEQUENCE [LARGE SCALE GENOMIC DNA]</scope>
    <source>
        <strain evidence="21 22">DSM 12806</strain>
    </source>
</reference>
<evidence type="ECO:0000256" key="18">
    <source>
        <dbReference type="HAMAP-Rule" id="MF_00205"/>
    </source>
</evidence>
<dbReference type="GO" id="GO:0008270">
    <property type="term" value="F:zinc ion binding"/>
    <property type="evidence" value="ECO:0007669"/>
    <property type="project" value="UniProtKB-UniRule"/>
</dbReference>
<keyword evidence="9 18" id="KW-0862">Zinc</keyword>
<evidence type="ECO:0000256" key="10">
    <source>
        <dbReference type="ARBA" id="ARBA00022840"/>
    </source>
</evidence>
<dbReference type="Proteomes" id="UP000233781">
    <property type="component" value="Unassembled WGS sequence"/>
</dbReference>
<dbReference type="OrthoDB" id="9809851at2"/>
<evidence type="ECO:0000256" key="4">
    <source>
        <dbReference type="ARBA" id="ARBA00022737"/>
    </source>
</evidence>
<organism evidence="21 22">
    <name type="scientific">Phycicoccus duodecadis</name>
    <dbReference type="NCBI Taxonomy" id="173053"/>
    <lineage>
        <taxon>Bacteria</taxon>
        <taxon>Bacillati</taxon>
        <taxon>Actinomycetota</taxon>
        <taxon>Actinomycetes</taxon>
        <taxon>Micrococcales</taxon>
        <taxon>Intrasporangiaceae</taxon>
        <taxon>Phycicoccus</taxon>
    </lineage>
</organism>
<gene>
    <name evidence="18" type="primary">uvrA</name>
    <name evidence="21" type="ORF">ATL31_0017</name>
</gene>
<protein>
    <recommendedName>
        <fullName evidence="16 18">UvrABC system protein A</fullName>
        <shortName evidence="18">UvrA protein</shortName>
    </recommendedName>
    <alternativeName>
        <fullName evidence="17 18">Excinuclease ABC subunit A</fullName>
    </alternativeName>
</protein>
<evidence type="ECO:0000256" key="16">
    <source>
        <dbReference type="ARBA" id="ARBA00039316"/>
    </source>
</evidence>
<dbReference type="Gene3D" id="3.40.50.300">
    <property type="entry name" value="P-loop containing nucleotide triphosphate hydrolases"/>
    <property type="match status" value="3"/>
</dbReference>
<dbReference type="GO" id="GO:0006289">
    <property type="term" value="P:nucleotide-excision repair"/>
    <property type="evidence" value="ECO:0007669"/>
    <property type="project" value="UniProtKB-UniRule"/>
</dbReference>
<dbReference type="InterPro" id="IPR004602">
    <property type="entry name" value="UvrA"/>
</dbReference>
<evidence type="ECO:0000256" key="11">
    <source>
        <dbReference type="ARBA" id="ARBA00022881"/>
    </source>
</evidence>
<dbReference type="InterPro" id="IPR041102">
    <property type="entry name" value="UvrA_inter"/>
</dbReference>
<comment type="subunit">
    <text evidence="18">Forms a heterotetramer with UvrB during the search for lesions.</text>
</comment>
<dbReference type="NCBIfam" id="TIGR00630">
    <property type="entry name" value="uvra"/>
    <property type="match status" value="1"/>
</dbReference>
<dbReference type="SUPFAM" id="SSF52540">
    <property type="entry name" value="P-loop containing nucleoside triphosphate hydrolases"/>
    <property type="match status" value="2"/>
</dbReference>
<keyword evidence="4 18" id="KW-0677">Repeat</keyword>
<keyword evidence="2 18" id="KW-0963">Cytoplasm</keyword>
<keyword evidence="7 18" id="KW-0228">DNA excision</keyword>
<dbReference type="Gene3D" id="1.10.8.280">
    <property type="entry name" value="ABC transporter ATPase domain-like"/>
    <property type="match status" value="1"/>
</dbReference>
<dbReference type="GO" id="GO:0003677">
    <property type="term" value="F:DNA binding"/>
    <property type="evidence" value="ECO:0007669"/>
    <property type="project" value="UniProtKB-UniRule"/>
</dbReference>
<evidence type="ECO:0000256" key="6">
    <source>
        <dbReference type="ARBA" id="ARBA00022763"/>
    </source>
</evidence>
<dbReference type="Gene3D" id="3.30.190.20">
    <property type="match status" value="1"/>
</dbReference>
<feature type="region of interest" description="Disordered" evidence="19">
    <location>
        <begin position="971"/>
        <end position="1013"/>
    </location>
</feature>
<dbReference type="InterPro" id="IPR003439">
    <property type="entry name" value="ABC_transporter-like_ATP-bd"/>
</dbReference>
<dbReference type="InterPro" id="IPR041552">
    <property type="entry name" value="UvrA_DNA-bd"/>
</dbReference>
<evidence type="ECO:0000313" key="21">
    <source>
        <dbReference type="EMBL" id="PKW25231.1"/>
    </source>
</evidence>
<dbReference type="GO" id="GO:0009381">
    <property type="term" value="F:excinuclease ABC activity"/>
    <property type="evidence" value="ECO:0007669"/>
    <property type="project" value="UniProtKB-UniRule"/>
</dbReference>
<comment type="function">
    <text evidence="18">The UvrABC repair system catalyzes the recognition and processing of DNA lesions. UvrA is an ATPase and a DNA-binding protein. A damage recognition complex composed of 2 UvrA and 2 UvrB subunits scans DNA for abnormalities. When the presence of a lesion has been verified by UvrB, the UvrA molecules dissociate.</text>
</comment>
<dbReference type="PROSITE" id="PS00211">
    <property type="entry name" value="ABC_TRANSPORTER_1"/>
    <property type="match status" value="2"/>
</dbReference>
<comment type="caution">
    <text evidence="21">The sequence shown here is derived from an EMBL/GenBank/DDBJ whole genome shotgun (WGS) entry which is preliminary data.</text>
</comment>
<evidence type="ECO:0000256" key="13">
    <source>
        <dbReference type="ARBA" id="ARBA00023204"/>
    </source>
</evidence>
<feature type="domain" description="ABC transporter" evidence="20">
    <location>
        <begin position="633"/>
        <end position="961"/>
    </location>
</feature>
<dbReference type="CDD" id="cd03270">
    <property type="entry name" value="ABC_UvrA_I"/>
    <property type="match status" value="1"/>
</dbReference>
<feature type="zinc finger region" description="C4-type" evidence="18">
    <location>
        <begin position="764"/>
        <end position="790"/>
    </location>
</feature>
<dbReference type="InterPro" id="IPR027417">
    <property type="entry name" value="P-loop_NTPase"/>
</dbReference>
<keyword evidence="12 18" id="KW-0238">DNA-binding</keyword>
<dbReference type="GO" id="GO:0009380">
    <property type="term" value="C:excinuclease repair complex"/>
    <property type="evidence" value="ECO:0007669"/>
    <property type="project" value="InterPro"/>
</dbReference>
<dbReference type="GO" id="GO:0009432">
    <property type="term" value="P:SOS response"/>
    <property type="evidence" value="ECO:0007669"/>
    <property type="project" value="UniProtKB-UniRule"/>
</dbReference>
<dbReference type="FunFam" id="1.20.1580.10:FF:000001">
    <property type="entry name" value="UvrABC system protein A"/>
    <property type="match status" value="2"/>
</dbReference>
<evidence type="ECO:0000256" key="14">
    <source>
        <dbReference type="ARBA" id="ARBA00023236"/>
    </source>
</evidence>
<dbReference type="SMART" id="SM00382">
    <property type="entry name" value="AAA"/>
    <property type="match status" value="1"/>
</dbReference>
<keyword evidence="5 18" id="KW-0547">Nucleotide-binding</keyword>
<dbReference type="GO" id="GO:0016887">
    <property type="term" value="F:ATP hydrolysis activity"/>
    <property type="evidence" value="ECO:0007669"/>
    <property type="project" value="InterPro"/>
</dbReference>
<feature type="binding site" evidence="18">
    <location>
        <begin position="665"/>
        <end position="672"/>
    </location>
    <ligand>
        <name>ATP</name>
        <dbReference type="ChEBI" id="CHEBI:30616"/>
    </ligand>
</feature>
<sequence>MKALSVGPPRVKPVSHDHLVVRGAREHNLKDVSVELPRDALVVFTGLSGSGKSSLAFDTIFAEGQRRYVESLSAYARQFLGQMDKPDVDFIEGLSPAVSIDQKSTNRNPRSTVGTITEVYDYLRLLFARAGRPHCPVCGEPITRQSPQQIVDRLLELPDRTRFQLLAPVVRARKGEYVDLFAELQAKGFSRARVDGEIVTLAEPPTLEKQVKHTIDVIVDRLVAKGSADTSAKRRLTDSVETALGLAGGVVVVDFVDREEGDPERERRFSEKMACPNDHALAMDEIEPRSFSFNSPFGACPACTGIGTELEVDPELIVPDDDLSLSEGAIAPWATASGASEYFQRVMTALASEMKFSMDAPWRALPKRAQDALLHGRNHKVHVRYRNRFGRERSYSTGFEGAVPFVKRRHSETDSEWSRERYEGYMREVPCPTCKGARLKPESLAVLIGGRSISEVAGLAIADAARFFSTVEFTERERQIAARVIKEIDARLGFLLDVGLDYLSLDRPAGTLSGGEAQRIRLATQIGSGLVGVLYVLDEPSIGLHQRDNHRLIETLTRLRDLGNTLIVVEHDEDTIATADWVVDIGPGAGEHGGEVVHAGTVADLLTHPDSITGKYLSGRREIPMPTVRRPQEKGREVTVVKATEHNLDDVTVSFPLGNLVAVTGVSGSGKSTLVNDILYTVLANKLNGARQVPGRHKSVTGLEHLDKVVHVDQGPIGRTPRSNPATYTGVFDAIRKLFATTEEAKVRGYQPGRFSFNVKGGRCDACSGDGTIKIEMNFLPDVYVPCEVCHGARYNRETLEVHFKGKSIADVLDMPIEEAADFFAAVPGIARHMRTLNDVGLGYVRLGQPAPTLSGGEAQRVKLATELQKRSTGRTVYVLDEPTTGLHFEDIRKLLGVLQGLVEKGNTVIVIEHNLDVIKSADWLIDLGPEGGSGGGRVIAEGTPEHVATLEHSHTGRFLAPVLAKTARTATRDRGARATTAPTAAKGAPARGAAAKTATKRATKSTGTRRAS</sequence>
<dbReference type="HAMAP" id="MF_00205">
    <property type="entry name" value="UvrA"/>
    <property type="match status" value="1"/>
</dbReference>
<name>A0A2N3YEG8_9MICO</name>
<evidence type="ECO:0000256" key="5">
    <source>
        <dbReference type="ARBA" id="ARBA00022741"/>
    </source>
</evidence>
<evidence type="ECO:0000259" key="20">
    <source>
        <dbReference type="PROSITE" id="PS50893"/>
    </source>
</evidence>
<comment type="subcellular location">
    <subcellularLocation>
        <location evidence="1 18">Cytoplasm</location>
    </subcellularLocation>
</comment>
<keyword evidence="13 18" id="KW-0234">DNA repair</keyword>
<dbReference type="GO" id="GO:0005524">
    <property type="term" value="F:ATP binding"/>
    <property type="evidence" value="ECO:0007669"/>
    <property type="project" value="UniProtKB-UniRule"/>
</dbReference>
<evidence type="ECO:0000256" key="12">
    <source>
        <dbReference type="ARBA" id="ARBA00023125"/>
    </source>
</evidence>
<comment type="similarity">
    <text evidence="15 18">Belongs to the ABC transporter superfamily. UvrA family.</text>
</comment>
<evidence type="ECO:0000256" key="17">
    <source>
        <dbReference type="ARBA" id="ARBA00042156"/>
    </source>
</evidence>
<dbReference type="GO" id="GO:0005737">
    <property type="term" value="C:cytoplasm"/>
    <property type="evidence" value="ECO:0007669"/>
    <property type="project" value="UniProtKB-SubCell"/>
</dbReference>
<dbReference type="Pfam" id="PF17760">
    <property type="entry name" value="UvrA_inter"/>
    <property type="match status" value="1"/>
</dbReference>
<evidence type="ECO:0000256" key="7">
    <source>
        <dbReference type="ARBA" id="ARBA00022769"/>
    </source>
</evidence>
<feature type="binding site" evidence="18">
    <location>
        <begin position="46"/>
        <end position="53"/>
    </location>
    <ligand>
        <name>ATP</name>
        <dbReference type="ChEBI" id="CHEBI:30616"/>
    </ligand>
</feature>
<keyword evidence="14 18" id="KW-0742">SOS response</keyword>
<dbReference type="Pfam" id="PF17755">
    <property type="entry name" value="UvrA_DNA-bind"/>
    <property type="match status" value="1"/>
</dbReference>
<feature type="compositionally biased region" description="Low complexity" evidence="19">
    <location>
        <begin position="978"/>
        <end position="998"/>
    </location>
</feature>
<dbReference type="InterPro" id="IPR017871">
    <property type="entry name" value="ABC_transporter-like_CS"/>
</dbReference>
<keyword evidence="6 18" id="KW-0227">DNA damage</keyword>
<dbReference type="InterPro" id="IPR003593">
    <property type="entry name" value="AAA+_ATPase"/>
</dbReference>
<evidence type="ECO:0000256" key="15">
    <source>
        <dbReference type="ARBA" id="ARBA00038000"/>
    </source>
</evidence>
<dbReference type="PANTHER" id="PTHR43152:SF3">
    <property type="entry name" value="UVRABC SYSTEM PROTEIN A"/>
    <property type="match status" value="1"/>
</dbReference>
<evidence type="ECO:0000256" key="9">
    <source>
        <dbReference type="ARBA" id="ARBA00022833"/>
    </source>
</evidence>
<keyword evidence="22" id="KW-1185">Reference proteome</keyword>
<dbReference type="PROSITE" id="PS50893">
    <property type="entry name" value="ABC_TRANSPORTER_2"/>
    <property type="match status" value="1"/>
</dbReference>
<dbReference type="PANTHER" id="PTHR43152">
    <property type="entry name" value="UVRABC SYSTEM PROTEIN A"/>
    <property type="match status" value="1"/>
</dbReference>
<evidence type="ECO:0000256" key="19">
    <source>
        <dbReference type="SAM" id="MobiDB-lite"/>
    </source>
</evidence>
<evidence type="ECO:0000256" key="1">
    <source>
        <dbReference type="ARBA" id="ARBA00004496"/>
    </source>
</evidence>
<keyword evidence="8 18" id="KW-0863">Zinc-finger</keyword>
<dbReference type="Gene3D" id="1.20.1580.10">
    <property type="entry name" value="ABC transporter ATPase like domain"/>
    <property type="match status" value="3"/>
</dbReference>
<dbReference type="NCBIfam" id="NF001503">
    <property type="entry name" value="PRK00349.1"/>
    <property type="match status" value="1"/>
</dbReference>
<keyword evidence="10 18" id="KW-0067">ATP-binding</keyword>
<dbReference type="CDD" id="cd03271">
    <property type="entry name" value="ABC_UvrA_II"/>
    <property type="match status" value="1"/>
</dbReference>
<accession>A0A2N3YEG8</accession>
<evidence type="ECO:0000256" key="8">
    <source>
        <dbReference type="ARBA" id="ARBA00022771"/>
    </source>
</evidence>
<dbReference type="FunFam" id="1.20.1580.10:FF:000002">
    <property type="entry name" value="UvrABC system protein A"/>
    <property type="match status" value="1"/>
</dbReference>
<dbReference type="AlphaFoldDB" id="A0A2N3YEG8"/>
<proteinExistence type="inferred from homology"/>
<evidence type="ECO:0000313" key="22">
    <source>
        <dbReference type="Proteomes" id="UP000233781"/>
    </source>
</evidence>